<sequence length="422" mass="47153">MSDIVMGLGLLGIPLIWLVIRYFIVSKKQQEAARLQALKDRKYRLVLEKAKISEREEKIFKGQTGHIPSQLSLAKEYELTNIREAVNWYQKAADLGNEIGQHALARLCRQDVDDPQGEAKSQYWDAVVRSKQKEPEALFNLGHCLLQGHGVDVDFDAGIENMTAAAEMEYIPAQLFLGDWFVADPNPEKNPHHAFCWRLRAARNNDVAGFMKTAYCYQTGVAVKKDKQCAIYWLERAAEQGNTEAQYLAAKMHVGSDVNDAAVAYVWFSIAYASGNKEAKKDRDRVAQAIGIESIMSVQSVAKSVYKILQDKPVAKHLVIHLLDNMYGRSGYYPSDEQLDALLDEESTVGEEPANTVPTDGYSAEIPLTEQSDQEGSTCKSEVEISSVADNNATATQQYQQQSWVTSWDTLIAETEAKSDKS</sequence>
<dbReference type="SUPFAM" id="SSF81901">
    <property type="entry name" value="HCP-like"/>
    <property type="match status" value="1"/>
</dbReference>
<dbReference type="OrthoDB" id="6114904at2"/>
<dbReference type="AlphaFoldDB" id="A0A2T3MWQ7"/>
<dbReference type="Pfam" id="PF08238">
    <property type="entry name" value="Sel1"/>
    <property type="match status" value="5"/>
</dbReference>
<proteinExistence type="predicted"/>
<dbReference type="InterPro" id="IPR006597">
    <property type="entry name" value="Sel1-like"/>
</dbReference>
<feature type="transmembrane region" description="Helical" evidence="1">
    <location>
        <begin position="6"/>
        <end position="24"/>
    </location>
</feature>
<organism evidence="2 3">
    <name type="scientific">Photobacterium lipolyticum</name>
    <dbReference type="NCBI Taxonomy" id="266810"/>
    <lineage>
        <taxon>Bacteria</taxon>
        <taxon>Pseudomonadati</taxon>
        <taxon>Pseudomonadota</taxon>
        <taxon>Gammaproteobacteria</taxon>
        <taxon>Vibrionales</taxon>
        <taxon>Vibrionaceae</taxon>
        <taxon>Photobacterium</taxon>
    </lineage>
</organism>
<evidence type="ECO:0000313" key="3">
    <source>
        <dbReference type="Proteomes" id="UP000240904"/>
    </source>
</evidence>
<keyword evidence="1" id="KW-0812">Transmembrane</keyword>
<dbReference type="InterPro" id="IPR011990">
    <property type="entry name" value="TPR-like_helical_dom_sf"/>
</dbReference>
<gene>
    <name evidence="2" type="ORF">C9I89_13840</name>
</gene>
<dbReference type="Gene3D" id="1.25.40.10">
    <property type="entry name" value="Tetratricopeptide repeat domain"/>
    <property type="match status" value="1"/>
</dbReference>
<evidence type="ECO:0000313" key="2">
    <source>
        <dbReference type="EMBL" id="PSW04400.1"/>
    </source>
</evidence>
<evidence type="ECO:0000256" key="1">
    <source>
        <dbReference type="SAM" id="Phobius"/>
    </source>
</evidence>
<dbReference type="RefSeq" id="WP_107283929.1">
    <property type="nucleotide sequence ID" value="NZ_PYMC01000009.1"/>
</dbReference>
<keyword evidence="1" id="KW-1133">Transmembrane helix</keyword>
<keyword evidence="3" id="KW-1185">Reference proteome</keyword>
<dbReference type="PANTHER" id="PTHR11102">
    <property type="entry name" value="SEL-1-LIKE PROTEIN"/>
    <property type="match status" value="1"/>
</dbReference>
<dbReference type="SMART" id="SM00671">
    <property type="entry name" value="SEL1"/>
    <property type="match status" value="5"/>
</dbReference>
<dbReference type="PANTHER" id="PTHR11102:SF160">
    <property type="entry name" value="ERAD-ASSOCIATED E3 UBIQUITIN-PROTEIN LIGASE COMPONENT HRD3"/>
    <property type="match status" value="1"/>
</dbReference>
<comment type="caution">
    <text evidence="2">The sequence shown here is derived from an EMBL/GenBank/DDBJ whole genome shotgun (WGS) entry which is preliminary data.</text>
</comment>
<name>A0A2T3MWQ7_9GAMM</name>
<reference evidence="2 3" key="1">
    <citation type="submission" date="2018-03" db="EMBL/GenBank/DDBJ databases">
        <title>Whole genome sequencing of Histamine producing bacteria.</title>
        <authorList>
            <person name="Butler K."/>
        </authorList>
    </citation>
    <scope>NUCLEOTIDE SEQUENCE [LARGE SCALE GENOMIC DNA]</scope>
    <source>
        <strain evidence="2 3">DSM 16190</strain>
    </source>
</reference>
<dbReference type="EMBL" id="PYMC01000009">
    <property type="protein sequence ID" value="PSW04400.1"/>
    <property type="molecule type" value="Genomic_DNA"/>
</dbReference>
<keyword evidence="1" id="KW-0472">Membrane</keyword>
<dbReference type="InterPro" id="IPR050767">
    <property type="entry name" value="Sel1_AlgK"/>
</dbReference>
<dbReference type="Proteomes" id="UP000240904">
    <property type="component" value="Unassembled WGS sequence"/>
</dbReference>
<protein>
    <submittedName>
        <fullName evidence="2">Sel1 repeat family protein</fullName>
    </submittedName>
</protein>
<accession>A0A2T3MWQ7</accession>